<accession>Q5K1Y0</accession>
<evidence type="ECO:0000256" key="3">
    <source>
        <dbReference type="ARBA" id="ARBA00022691"/>
    </source>
</evidence>
<evidence type="ECO:0000256" key="4">
    <source>
        <dbReference type="ARBA" id="ARBA00022793"/>
    </source>
</evidence>
<keyword evidence="9 13" id="KW-0456">Lyase</keyword>
<evidence type="ECO:0000256" key="17">
    <source>
        <dbReference type="PIRSR" id="PIRSR001355-4"/>
    </source>
</evidence>
<evidence type="ECO:0000256" key="5">
    <source>
        <dbReference type="ARBA" id="ARBA00022813"/>
    </source>
</evidence>
<feature type="modified residue" description="Pyruvic acid (Ser); by autocatalysis" evidence="16">
    <location>
        <position position="72"/>
    </location>
</feature>
<dbReference type="AlphaFoldDB" id="Q5K1Y0"/>
<reference evidence="21 22" key="2">
    <citation type="journal article" date="2007" name="Science">
        <title>The Chlamydomonas genome reveals the evolution of key animal and plant functions.</title>
        <authorList>
            <person name="Merchant S.S."/>
            <person name="Prochnik S.E."/>
            <person name="Vallon O."/>
            <person name="Harris E.H."/>
            <person name="Karpowicz S.J."/>
            <person name="Witman G.B."/>
            <person name="Terry A."/>
            <person name="Salamov A."/>
            <person name="Fritz-Laylin L.K."/>
            <person name="Marechal-Drouard L."/>
            <person name="Marshall W.F."/>
            <person name="Qu L.H."/>
            <person name="Nelson D.R."/>
            <person name="Sanderfoot A.A."/>
            <person name="Spalding M.H."/>
            <person name="Kapitonov V.V."/>
            <person name="Ren Q."/>
            <person name="Ferris P."/>
            <person name="Lindquist E."/>
            <person name="Shapiro H."/>
            <person name="Lucas S.M."/>
            <person name="Grimwood J."/>
            <person name="Schmutz J."/>
            <person name="Cardol P."/>
            <person name="Cerutti H."/>
            <person name="Chanfreau G."/>
            <person name="Chen C.L."/>
            <person name="Cognat V."/>
            <person name="Croft M.T."/>
            <person name="Dent R."/>
            <person name="Dutcher S."/>
            <person name="Fernandez E."/>
            <person name="Fukuzawa H."/>
            <person name="Gonzalez-Ballester D."/>
            <person name="Gonzalez-Halphen D."/>
            <person name="Hallmann A."/>
            <person name="Hanikenne M."/>
            <person name="Hippler M."/>
            <person name="Inwood W."/>
            <person name="Jabbari K."/>
            <person name="Kalanon M."/>
            <person name="Kuras R."/>
            <person name="Lefebvre P.A."/>
            <person name="Lemaire S.D."/>
            <person name="Lobanov A.V."/>
            <person name="Lohr M."/>
            <person name="Manuell A."/>
            <person name="Meier I."/>
            <person name="Mets L."/>
            <person name="Mittag M."/>
            <person name="Mittelmeier T."/>
            <person name="Moroney J.V."/>
            <person name="Moseley J."/>
            <person name="Napoli C."/>
            <person name="Nedelcu A.M."/>
            <person name="Niyogi K."/>
            <person name="Novoselov S.V."/>
            <person name="Paulsen I.T."/>
            <person name="Pazour G."/>
            <person name="Purton S."/>
            <person name="Ral J.P."/>
            <person name="Riano-Pachon D.M."/>
            <person name="Riekhof W."/>
            <person name="Rymarquis L."/>
            <person name="Schroda M."/>
            <person name="Stern D."/>
            <person name="Umen J."/>
            <person name="Willows R."/>
            <person name="Wilson N."/>
            <person name="Zimmer S.L."/>
            <person name="Allmer J."/>
            <person name="Balk J."/>
            <person name="Bisova K."/>
            <person name="Chen C.J."/>
            <person name="Elias M."/>
            <person name="Gendler K."/>
            <person name="Hauser C."/>
            <person name="Lamb M.R."/>
            <person name="Ledford H."/>
            <person name="Long J.C."/>
            <person name="Minagawa J."/>
            <person name="Page M.D."/>
            <person name="Pan J."/>
            <person name="Pootakham W."/>
            <person name="Roje S."/>
            <person name="Rose A."/>
            <person name="Stahlberg E."/>
            <person name="Terauchi A.M."/>
            <person name="Yang P."/>
            <person name="Ball S."/>
            <person name="Bowler C."/>
            <person name="Dieckmann C.L."/>
            <person name="Gladyshev V.N."/>
            <person name="Green P."/>
            <person name="Jorgensen R."/>
            <person name="Mayfield S."/>
            <person name="Mueller-Roeber B."/>
            <person name="Rajamani S."/>
            <person name="Sayre R.T."/>
            <person name="Brokstein P."/>
            <person name="Dubchak I."/>
            <person name="Goodstein D."/>
            <person name="Hornick L."/>
            <person name="Huang Y.W."/>
            <person name="Jhaveri J."/>
            <person name="Luo Y."/>
            <person name="Martinez D."/>
            <person name="Ngau W.C."/>
            <person name="Otillar B."/>
            <person name="Poliakov A."/>
            <person name="Porter A."/>
            <person name="Szajkowski L."/>
            <person name="Werner G."/>
            <person name="Zhou K."/>
            <person name="Grigoriev I.V."/>
            <person name="Rokhsar D.S."/>
            <person name="Grossman A.R."/>
        </authorList>
    </citation>
    <scope>NUCLEOTIDE SEQUENCE [LARGE SCALE GENOMIC DNA]</scope>
    <source>
        <strain evidence="22">CC-503</strain>
        <strain evidence="21">CC-503 cw92 mt+</strain>
    </source>
</reference>
<evidence type="ECO:0000256" key="13">
    <source>
        <dbReference type="PIRNR" id="PIRNR001355"/>
    </source>
</evidence>
<feature type="binding site" evidence="15">
    <location>
        <position position="235"/>
    </location>
    <ligand>
        <name>substrate</name>
    </ligand>
</feature>
<keyword evidence="6 13" id="KW-0745">Spermidine biosynthesis</keyword>
<dbReference type="OrthoDB" id="1068353at2759"/>
<dbReference type="EMBL" id="CM008964">
    <property type="protein sequence ID" value="PNW85775.1"/>
    <property type="molecule type" value="Genomic_DNA"/>
</dbReference>
<evidence type="ECO:0000256" key="10">
    <source>
        <dbReference type="ARBA" id="ARBA00023270"/>
    </source>
</evidence>
<dbReference type="PANTHER" id="PTHR11570">
    <property type="entry name" value="S-ADENOSYLMETHIONINE DECARBOXYLASE"/>
    <property type="match status" value="1"/>
</dbReference>
<reference evidence="21" key="3">
    <citation type="submission" date="2017-07" db="EMBL/GenBank/DDBJ databases">
        <title>WGS assembly of Chlamydomonas reinhardtii.</title>
        <authorList>
            <consortium name="Chlamydomonas Annotation Team"/>
            <consortium name="JGI Annotation Team"/>
            <person name="Merchant S.S."/>
            <person name="Prochnik S.E."/>
            <person name="Vallon O."/>
            <person name="Harris E.H."/>
            <person name="Karpowicz S.J."/>
            <person name="Witman G.B."/>
            <person name="Terry A."/>
            <person name="Salamov A."/>
            <person name="Fritz-Laylin L.K."/>
            <person name="Marechal-Drouard L."/>
            <person name="Marshall W.F."/>
            <person name="Qu L.H."/>
            <person name="Nelson D.R."/>
            <person name="Sanderfoot A.A."/>
            <person name="Spalding M.H."/>
            <person name="Kapitonov V.V."/>
            <person name="Ren Q."/>
            <person name="Ferris P."/>
            <person name="Lindquist E."/>
            <person name="Shapiro H."/>
            <person name="Lucas S.M."/>
            <person name="Grimwood J."/>
            <person name="Schmutz J."/>
            <person name="Grigoriev I.V."/>
            <person name="Rokhsar D.S."/>
        </authorList>
    </citation>
    <scope>NUCLEOTIDE SEQUENCE</scope>
    <source>
        <strain evidence="21">CC-503 cw92 mt+</strain>
    </source>
</reference>
<dbReference type="GO" id="GO:0005829">
    <property type="term" value="C:cytosol"/>
    <property type="evidence" value="ECO:0000318"/>
    <property type="project" value="GO_Central"/>
</dbReference>
<dbReference type="FunCoup" id="Q5K1Y0">
    <property type="interactions" value="1364"/>
</dbReference>
<evidence type="ECO:0000256" key="8">
    <source>
        <dbReference type="ARBA" id="ARBA00023145"/>
    </source>
</evidence>
<dbReference type="STRING" id="3055.Q5K1Y0"/>
<evidence type="ECO:0000256" key="11">
    <source>
        <dbReference type="ARBA" id="ARBA00023317"/>
    </source>
</evidence>
<feature type="chain" id="PRO_5014213545" description="S-adenosylmethionine decarboxylase beta chain" evidence="18">
    <location>
        <begin position="1"/>
        <end position="71"/>
    </location>
</feature>
<dbReference type="InterPro" id="IPR018166">
    <property type="entry name" value="S-AdoMet_deCO2ase_CS"/>
</dbReference>
<evidence type="ECO:0000256" key="7">
    <source>
        <dbReference type="ARBA" id="ARBA00023115"/>
    </source>
</evidence>
<evidence type="ECO:0000313" key="21">
    <source>
        <dbReference type="EMBL" id="PNW85775.1"/>
    </source>
</evidence>
<proteinExistence type="evidence at transcript level"/>
<keyword evidence="8 13" id="KW-0865">Zymogen</keyword>
<keyword evidence="5 17" id="KW-0068">Autocatalytic cleavage</keyword>
<dbReference type="Gramene" id="PNW85775">
    <property type="protein sequence ID" value="PNW85775"/>
    <property type="gene ID" value="CHLRE_03g205900v5"/>
</dbReference>
<dbReference type="NCBIfam" id="TIGR00535">
    <property type="entry name" value="SAM_DCase"/>
    <property type="match status" value="1"/>
</dbReference>
<dbReference type="PROSITE" id="PS01336">
    <property type="entry name" value="ADOMETDC"/>
    <property type="match status" value="1"/>
</dbReference>
<comment type="pathway">
    <text evidence="1 13">Amine and polyamine biosynthesis; S-adenosylmethioninamine biosynthesis; S-adenosylmethioninamine from S-adenosyl-L-methionine: step 1/1.</text>
</comment>
<evidence type="ECO:0000256" key="2">
    <source>
        <dbReference type="ARBA" id="ARBA00008466"/>
    </source>
</evidence>
<dbReference type="Proteomes" id="UP000006906">
    <property type="component" value="Chromosome 3"/>
</dbReference>
<dbReference type="KEGG" id="cre:CHLRE_03g205900v5"/>
<keyword evidence="3 13" id="KW-0949">S-adenosyl-L-methionine</keyword>
<evidence type="ECO:0000256" key="6">
    <source>
        <dbReference type="ARBA" id="ARBA00023066"/>
    </source>
</evidence>
<evidence type="ECO:0000256" key="12">
    <source>
        <dbReference type="ARBA" id="ARBA00048112"/>
    </source>
</evidence>
<comment type="cofactor">
    <cofactor evidence="13">
        <name>pyruvate</name>
        <dbReference type="ChEBI" id="CHEBI:15361"/>
    </cofactor>
    <text evidence="13">Binds 1 pyruvoyl group covalently per subunit.</text>
</comment>
<dbReference type="Gene3D" id="3.30.360.50">
    <property type="entry name" value="S-adenosylmethionine decarboxylase"/>
    <property type="match status" value="1"/>
</dbReference>
<dbReference type="HOGENOM" id="CLU_023050_2_1_1"/>
<feature type="binding site" evidence="15">
    <location>
        <position position="71"/>
    </location>
    <ligand>
        <name>substrate</name>
    </ligand>
</feature>
<feature type="region of interest" description="Disordered" evidence="19">
    <location>
        <begin position="370"/>
        <end position="390"/>
    </location>
</feature>
<sequence>MTVNENGVLHMPIFEGSEKRIEVDFRLGPNVPANGLRSIPRETLDELMTLARCCIVSSRSNDKLDAYVLSESSLFVYPTKWILKTCGTTRLLNSVPRLLEVARSIGLEPRRCKYTRASFLFPENQPFPYTAFEHEVGFLDEHFGAMCANGGTAFMLGEPYQGLQWHVYLADDMLPLGPEFKPTYNFEVTMTDLGTEAAAQFFRDNNPKFVSAERTTKDTGIAELKPKAIIDDYVFEPCGYSMNGIDNTGLITIHVTPEAHQSYASVEFSGFGEDLMAPVQELLNKVVKIFAPGKVSVTMSVDKVDMDATGCWGNLTMCPAGFGLQGASSQVSPCGGKVAYYTLIEKLAAPGSPITPLHHAASFLSIVTSSDSEADNGSEPEREIVTTATA</sequence>
<reference evidence="20" key="1">
    <citation type="journal article" date="2007" name="J. Biol. Chem.">
        <title>A dual upstream open reading frame-based autoregulatory circuit controlling polyamine-responsive translation.</title>
        <authorList>
            <person name="Hanfrey C."/>
            <person name="Elliott K.A."/>
            <person name="Franceschetti M."/>
            <person name="Mayer M.J."/>
            <person name="Illingworth C."/>
            <person name="Michael A.J."/>
        </authorList>
    </citation>
    <scope>NUCLEOTIDE SEQUENCE</scope>
</reference>
<keyword evidence="22" id="KW-1185">Reference proteome</keyword>
<name>Q5K1Y0_CHLRE</name>
<feature type="site" description="Cleavage (non-hydrolytic); by autolysis" evidence="17">
    <location>
        <begin position="71"/>
        <end position="72"/>
    </location>
</feature>
<keyword evidence="10 13" id="KW-0704">Schiff base</keyword>
<organism evidence="20">
    <name type="scientific">Chlamydomonas reinhardtii</name>
    <name type="common">Chlamydomonas smithii</name>
    <dbReference type="NCBI Taxonomy" id="3055"/>
    <lineage>
        <taxon>Eukaryota</taxon>
        <taxon>Viridiplantae</taxon>
        <taxon>Chlorophyta</taxon>
        <taxon>core chlorophytes</taxon>
        <taxon>Chlorophyceae</taxon>
        <taxon>CS clade</taxon>
        <taxon>Chlamydomonadales</taxon>
        <taxon>Chlamydomonadaceae</taxon>
        <taxon>Chlamydomonas</taxon>
    </lineage>
</organism>
<evidence type="ECO:0000256" key="9">
    <source>
        <dbReference type="ARBA" id="ARBA00023239"/>
    </source>
</evidence>
<dbReference type="InterPro" id="IPR048283">
    <property type="entry name" value="AdoMetDC-like"/>
</dbReference>
<feature type="binding site" evidence="15">
    <location>
        <position position="14"/>
    </location>
    <ligand>
        <name>substrate</name>
    </ligand>
</feature>
<evidence type="ECO:0000256" key="15">
    <source>
        <dbReference type="PIRSR" id="PIRSR001355-2"/>
    </source>
</evidence>
<comment type="similarity">
    <text evidence="2 13">Belongs to the eukaryotic AdoMetDC family.</text>
</comment>
<dbReference type="PaxDb" id="3055-EDP03353"/>
<keyword evidence="11 13" id="KW-0670">Pyruvate</keyword>
<dbReference type="EMBL" id="AJ841703">
    <property type="protein sequence ID" value="CAH56476.1"/>
    <property type="molecule type" value="mRNA"/>
</dbReference>
<dbReference type="RefSeq" id="XP_001693327.1">
    <property type="nucleotide sequence ID" value="XM_001693275.1"/>
</dbReference>
<feature type="active site" description="Proton donor; for catalytic activity" evidence="14">
    <location>
        <position position="86"/>
    </location>
</feature>
<evidence type="ECO:0000256" key="1">
    <source>
        <dbReference type="ARBA" id="ARBA00004911"/>
    </source>
</evidence>
<keyword evidence="7 13" id="KW-0620">Polyamine biosynthesis</keyword>
<evidence type="ECO:0000256" key="19">
    <source>
        <dbReference type="SAM" id="MobiDB-lite"/>
    </source>
</evidence>
<dbReference type="UniPathway" id="UPA00331">
    <property type="reaction ID" value="UER00451"/>
</dbReference>
<dbReference type="InterPro" id="IPR016067">
    <property type="entry name" value="S-AdoMet_deCO2ase_core"/>
</dbReference>
<comment type="catalytic activity">
    <reaction evidence="12 13">
        <text>S-adenosyl-L-methionine + H(+) = S-adenosyl 3-(methylsulfanyl)propylamine + CO2</text>
        <dbReference type="Rhea" id="RHEA:15981"/>
        <dbReference type="ChEBI" id="CHEBI:15378"/>
        <dbReference type="ChEBI" id="CHEBI:16526"/>
        <dbReference type="ChEBI" id="CHEBI:57443"/>
        <dbReference type="ChEBI" id="CHEBI:59789"/>
        <dbReference type="EC" id="4.1.1.50"/>
    </reaction>
</comment>
<evidence type="ECO:0000256" key="18">
    <source>
        <dbReference type="PIRSR" id="PIRSR001355-5"/>
    </source>
</evidence>
<dbReference type="Gene3D" id="3.60.90.10">
    <property type="entry name" value="S-adenosylmethionine decarboxylase"/>
    <property type="match status" value="1"/>
</dbReference>
<feature type="active site" description="Schiff-base intermediate with substrate; via pyruvic acid" evidence="14">
    <location>
        <position position="72"/>
    </location>
</feature>
<dbReference type="Pfam" id="PF01536">
    <property type="entry name" value="SAM_decarbox"/>
    <property type="match status" value="1"/>
</dbReference>
<dbReference type="SUPFAM" id="SSF56276">
    <property type="entry name" value="S-adenosylmethionine decarboxylase"/>
    <property type="match status" value="1"/>
</dbReference>
<evidence type="ECO:0000313" key="20">
    <source>
        <dbReference type="EMBL" id="CAH56476.1"/>
    </source>
</evidence>
<gene>
    <name evidence="20" type="primary">adometdc</name>
    <name evidence="21" type="ORF">CHLRE_03g205900v5</name>
</gene>
<dbReference type="GO" id="GO:0006597">
    <property type="term" value="P:spermine biosynthetic process"/>
    <property type="evidence" value="ECO:0000318"/>
    <property type="project" value="GO_Central"/>
</dbReference>
<dbReference type="PANTHER" id="PTHR11570:SF0">
    <property type="entry name" value="S-ADENOSYLMETHIONINE DECARBOXYLASE PROENZYME"/>
    <property type="match status" value="1"/>
</dbReference>
<dbReference type="InterPro" id="IPR001985">
    <property type="entry name" value="S-AdoMet_decarboxylase_euk"/>
</dbReference>
<dbReference type="GeneID" id="5718851"/>
<feature type="active site" description="Proton acceptor; for processing activity" evidence="14">
    <location>
        <position position="254"/>
    </location>
</feature>
<feature type="chain" id="PRO_5014213544" description="S-adenosylmethionine decarboxylase alpha chain" evidence="18">
    <location>
        <begin position="72"/>
        <end position="390"/>
    </location>
</feature>
<evidence type="ECO:0000256" key="16">
    <source>
        <dbReference type="PIRSR" id="PIRSR001355-3"/>
    </source>
</evidence>
<dbReference type="eggNOG" id="KOG0788">
    <property type="taxonomic scope" value="Eukaryota"/>
</dbReference>
<keyword evidence="4 13" id="KW-0210">Decarboxylase</keyword>
<dbReference type="EC" id="4.1.1.50" evidence="13"/>
<dbReference type="GO" id="GO:0008295">
    <property type="term" value="P:spermidine biosynthetic process"/>
    <property type="evidence" value="ECO:0000318"/>
    <property type="project" value="GO_Central"/>
</dbReference>
<protein>
    <recommendedName>
        <fullName evidence="13">S-adenosylmethionine decarboxylase proenzyme</fullName>
        <ecNumber evidence="13">4.1.1.50</ecNumber>
    </recommendedName>
</protein>
<evidence type="ECO:0000313" key="22">
    <source>
        <dbReference type="Proteomes" id="UP000006906"/>
    </source>
</evidence>
<feature type="binding site" evidence="15">
    <location>
        <position position="258"/>
    </location>
    <ligand>
        <name>substrate</name>
    </ligand>
</feature>
<feature type="active site" description="Proton acceptor; for processing activity" evidence="14">
    <location>
        <position position="241"/>
    </location>
</feature>
<dbReference type="PIRSF" id="PIRSF001355">
    <property type="entry name" value="S-AdenosylMet_decarboxylase"/>
    <property type="match status" value="1"/>
</dbReference>
<dbReference type="GO" id="GO:0004014">
    <property type="term" value="F:adenosylmethionine decarboxylase activity"/>
    <property type="evidence" value="ECO:0000318"/>
    <property type="project" value="GO_Central"/>
</dbReference>
<evidence type="ECO:0000256" key="14">
    <source>
        <dbReference type="PIRSR" id="PIRSR001355-1"/>
    </source>
</evidence>
<dbReference type="OMA" id="EPRRCKY"/>